<reference evidence="1" key="1">
    <citation type="submission" date="2019-12" db="EMBL/GenBank/DDBJ databases">
        <title>Mycobacterium spongiae sp. nov.</title>
        <authorList>
            <person name="Stinear T."/>
        </authorList>
    </citation>
    <scope>NUCLEOTIDE SEQUENCE</scope>
    <source>
        <strain evidence="1">FSD4b-SM</strain>
    </source>
</reference>
<dbReference type="InterPro" id="IPR052891">
    <property type="entry name" value="DNA-3mA_glycosylase"/>
</dbReference>
<evidence type="ECO:0000313" key="2">
    <source>
        <dbReference type="Proteomes" id="UP000682202"/>
    </source>
</evidence>
<dbReference type="GO" id="GO:0006284">
    <property type="term" value="P:base-excision repair"/>
    <property type="evidence" value="ECO:0007669"/>
    <property type="project" value="InterPro"/>
</dbReference>
<accession>A0A975K051</accession>
<dbReference type="Gene3D" id="1.10.340.30">
    <property type="entry name" value="Hypothetical protein, domain 2"/>
    <property type="match status" value="1"/>
</dbReference>
<dbReference type="SUPFAM" id="SSF48150">
    <property type="entry name" value="DNA-glycosylase"/>
    <property type="match status" value="1"/>
</dbReference>
<dbReference type="PANTHER" id="PTHR30037">
    <property type="entry name" value="DNA-3-METHYLADENINE GLYCOSYLASE 1"/>
    <property type="match status" value="1"/>
</dbReference>
<dbReference type="EMBL" id="CP046600">
    <property type="protein sequence ID" value="QUR68927.1"/>
    <property type="molecule type" value="Genomic_DNA"/>
</dbReference>
<protein>
    <recommendedName>
        <fullName evidence="3">DNA-3-methyladenine glycosylase I</fullName>
    </recommendedName>
</protein>
<dbReference type="AlphaFoldDB" id="A0A975K051"/>
<organism evidence="1 2">
    <name type="scientific">Mycobacterium spongiae</name>
    <dbReference type="NCBI Taxonomy" id="886343"/>
    <lineage>
        <taxon>Bacteria</taxon>
        <taxon>Bacillati</taxon>
        <taxon>Actinomycetota</taxon>
        <taxon>Actinomycetes</taxon>
        <taxon>Mycobacteriales</taxon>
        <taxon>Mycobacteriaceae</taxon>
        <taxon>Mycobacterium</taxon>
    </lineage>
</organism>
<evidence type="ECO:0008006" key="3">
    <source>
        <dbReference type="Google" id="ProtNLM"/>
    </source>
</evidence>
<dbReference type="KEGG" id="mspg:F6B93_19260"/>
<proteinExistence type="predicted"/>
<evidence type="ECO:0000313" key="1">
    <source>
        <dbReference type="EMBL" id="QUR68927.1"/>
    </source>
</evidence>
<sequence>MALHEAPEQISVGGVDDYLAAMSRMVFQSGMGRSVVDAKWADISDAFDHFDCASVAAYNPTDVDRLCNDARVIRNRRKIEAIIANANTLLDLDADPGFGVWLKSHPSDADRVTALRKQFKFLGPTGIHEFLWIVGETSDPGCGS</sequence>
<dbReference type="GO" id="GO:0008725">
    <property type="term" value="F:DNA-3-methyladenine glycosylase activity"/>
    <property type="evidence" value="ECO:0007669"/>
    <property type="project" value="InterPro"/>
</dbReference>
<gene>
    <name evidence="1" type="ORF">F6B93_19260</name>
</gene>
<dbReference type="PANTHER" id="PTHR30037:SF3">
    <property type="entry name" value="BLR0857 PROTEIN"/>
    <property type="match status" value="1"/>
</dbReference>
<dbReference type="Proteomes" id="UP000682202">
    <property type="component" value="Chromosome"/>
</dbReference>
<dbReference type="RefSeq" id="WP_211696518.1">
    <property type="nucleotide sequence ID" value="NZ_CP046600.1"/>
</dbReference>
<dbReference type="InterPro" id="IPR005019">
    <property type="entry name" value="Adenine_glyco"/>
</dbReference>
<dbReference type="Pfam" id="PF03352">
    <property type="entry name" value="Adenine_glyco"/>
    <property type="match status" value="1"/>
</dbReference>
<dbReference type="InterPro" id="IPR011257">
    <property type="entry name" value="DNA_glycosylase"/>
</dbReference>
<keyword evidence="2" id="KW-1185">Reference proteome</keyword>
<name>A0A975K051_9MYCO</name>